<comment type="caution">
    <text evidence="2">The sequence shown here is derived from an EMBL/GenBank/DDBJ whole genome shotgun (WGS) entry which is preliminary data.</text>
</comment>
<dbReference type="AlphaFoldDB" id="A0A9K3PCW0"/>
<feature type="region of interest" description="Disordered" evidence="1">
    <location>
        <begin position="275"/>
        <end position="325"/>
    </location>
</feature>
<keyword evidence="3" id="KW-1185">Reference proteome</keyword>
<reference evidence="2" key="1">
    <citation type="journal article" date="2021" name="Sci. Rep.">
        <title>Diploid genomic architecture of Nitzschia inconspicua, an elite biomass production diatom.</title>
        <authorList>
            <person name="Oliver A."/>
            <person name="Podell S."/>
            <person name="Pinowska A."/>
            <person name="Traller J.C."/>
            <person name="Smith S.R."/>
            <person name="McClure R."/>
            <person name="Beliaev A."/>
            <person name="Bohutskyi P."/>
            <person name="Hill E.A."/>
            <person name="Rabines A."/>
            <person name="Zheng H."/>
            <person name="Allen L.Z."/>
            <person name="Kuo A."/>
            <person name="Grigoriev I.V."/>
            <person name="Allen A.E."/>
            <person name="Hazlebeck D."/>
            <person name="Allen E.E."/>
        </authorList>
    </citation>
    <scope>NUCLEOTIDE SEQUENCE</scope>
    <source>
        <strain evidence="2">Hildebrandi</strain>
    </source>
</reference>
<gene>
    <name evidence="2" type="ORF">IV203_020858</name>
</gene>
<feature type="region of interest" description="Disordered" evidence="1">
    <location>
        <begin position="108"/>
        <end position="130"/>
    </location>
</feature>
<dbReference type="EMBL" id="JAGRRH010000024">
    <property type="protein sequence ID" value="KAG7342913.1"/>
    <property type="molecule type" value="Genomic_DNA"/>
</dbReference>
<evidence type="ECO:0000313" key="3">
    <source>
        <dbReference type="Proteomes" id="UP000693970"/>
    </source>
</evidence>
<evidence type="ECO:0000313" key="2">
    <source>
        <dbReference type="EMBL" id="KAG7342913.1"/>
    </source>
</evidence>
<reference evidence="2" key="2">
    <citation type="submission" date="2021-04" db="EMBL/GenBank/DDBJ databases">
        <authorList>
            <person name="Podell S."/>
        </authorList>
    </citation>
    <scope>NUCLEOTIDE SEQUENCE</scope>
    <source>
        <strain evidence="2">Hildebrandi</strain>
    </source>
</reference>
<dbReference type="Proteomes" id="UP000693970">
    <property type="component" value="Unassembled WGS sequence"/>
</dbReference>
<proteinExistence type="predicted"/>
<feature type="region of interest" description="Disordered" evidence="1">
    <location>
        <begin position="1"/>
        <end position="57"/>
    </location>
</feature>
<organism evidence="2 3">
    <name type="scientific">Nitzschia inconspicua</name>
    <dbReference type="NCBI Taxonomy" id="303405"/>
    <lineage>
        <taxon>Eukaryota</taxon>
        <taxon>Sar</taxon>
        <taxon>Stramenopiles</taxon>
        <taxon>Ochrophyta</taxon>
        <taxon>Bacillariophyta</taxon>
        <taxon>Bacillariophyceae</taxon>
        <taxon>Bacillariophycidae</taxon>
        <taxon>Bacillariales</taxon>
        <taxon>Bacillariaceae</taxon>
        <taxon>Nitzschia</taxon>
    </lineage>
</organism>
<protein>
    <submittedName>
        <fullName evidence="2">HTAFII28-like domain containing protein</fullName>
    </submittedName>
</protein>
<evidence type="ECO:0000256" key="1">
    <source>
        <dbReference type="SAM" id="MobiDB-lite"/>
    </source>
</evidence>
<accession>A0A9K3PCW0</accession>
<sequence length="325" mass="35759">MGSNRKRLPGERPVSPSRDDKKKDGKSRKKKDKKKNKDGASSSDHHHHQHKSSLETTATAEGQIMAQVLSTFSRLEQSRFEAFRRATFPRDAIAKFVAHCLIEEQHRPVSKGLPPATTKSNSVQPDDNKPLREPILSEVVAPGQAEDITIIVSTLAKAYAQRLVTAARRHAAARISAEAIAEETAGAGPTNLFSTPNKYKEHDVVSIGKGSRPRPTQSSSAILPEDLMKAFEERKAQGLDPGFFLQPWTESQSVLVDNDIYQQKRLAALHAQEQYDKLHGGPQPDEQKDKDDGGEKGHDEIGAIESGNPDTDHDFVVPMDISSPN</sequence>
<feature type="compositionally biased region" description="Basic and acidic residues" evidence="1">
    <location>
        <begin position="275"/>
        <end position="301"/>
    </location>
</feature>
<name>A0A9K3PCW0_9STRA</name>
<feature type="compositionally biased region" description="Basic residues" evidence="1">
    <location>
        <begin position="24"/>
        <end position="36"/>
    </location>
</feature>
<dbReference type="OrthoDB" id="48220at2759"/>